<reference evidence="4" key="1">
    <citation type="submission" date="2016-10" db="EMBL/GenBank/DDBJ databases">
        <authorList>
            <person name="Varghese N."/>
            <person name="Submissions S."/>
        </authorList>
    </citation>
    <scope>NUCLEOTIDE SEQUENCE [LARGE SCALE GENOMIC DNA]</scope>
    <source>
        <strain evidence="4">LMG 26416</strain>
    </source>
</reference>
<dbReference type="InterPro" id="IPR007055">
    <property type="entry name" value="BON_dom"/>
</dbReference>
<dbReference type="NCBIfam" id="NF008399">
    <property type="entry name" value="PRK11198.1"/>
    <property type="match status" value="1"/>
</dbReference>
<dbReference type="InterPro" id="IPR036779">
    <property type="entry name" value="LysM_dom_sf"/>
</dbReference>
<feature type="domain" description="BON" evidence="1">
    <location>
        <begin position="29"/>
        <end position="97"/>
    </location>
</feature>
<keyword evidence="4" id="KW-1185">Reference proteome</keyword>
<evidence type="ECO:0000259" key="1">
    <source>
        <dbReference type="PROSITE" id="PS50914"/>
    </source>
</evidence>
<gene>
    <name evidence="3" type="ORF">SAMN05192542_103406</name>
</gene>
<dbReference type="AlphaFoldDB" id="A0A1H7JUJ0"/>
<dbReference type="PANTHER" id="PTHR34700">
    <property type="entry name" value="POTASSIUM BINDING PROTEIN KBP"/>
    <property type="match status" value="1"/>
</dbReference>
<dbReference type="Proteomes" id="UP000199120">
    <property type="component" value="Unassembled WGS sequence"/>
</dbReference>
<protein>
    <submittedName>
        <fullName evidence="3">BON domain-containing protein</fullName>
    </submittedName>
</protein>
<dbReference type="EMBL" id="FOAJ01000003">
    <property type="protein sequence ID" value="SEK77205.1"/>
    <property type="molecule type" value="Genomic_DNA"/>
</dbReference>
<evidence type="ECO:0000313" key="3">
    <source>
        <dbReference type="EMBL" id="SEK77205.1"/>
    </source>
</evidence>
<dbReference type="CDD" id="cd00118">
    <property type="entry name" value="LysM"/>
    <property type="match status" value="1"/>
</dbReference>
<dbReference type="Gene3D" id="3.10.350.10">
    <property type="entry name" value="LysM domain"/>
    <property type="match status" value="1"/>
</dbReference>
<dbReference type="RefSeq" id="WP_090544605.1">
    <property type="nucleotide sequence ID" value="NZ_FNSR01000001.1"/>
</dbReference>
<dbReference type="Pfam" id="PF04972">
    <property type="entry name" value="BON"/>
    <property type="match status" value="1"/>
</dbReference>
<dbReference type="SUPFAM" id="SSF54106">
    <property type="entry name" value="LysM domain"/>
    <property type="match status" value="1"/>
</dbReference>
<sequence length="156" mass="16304">MGILNFIKEAGEKLFGSAPAAAPSADEVNQKAADAIVAYVRAQNLSVDGLGVTFDSATHTVTVTGTAPDQATKEKILVAAGNVQNVDKVDDQLSVTAPAPAAQFHTVVAGDNLWKIAEKYYGSGAKNDVIFQANTPMLKSPDKIYPGQVLVIPPQP</sequence>
<dbReference type="PANTHER" id="PTHR34700:SF8">
    <property type="entry name" value="POTASSIUM BINDING PROTEIN KBP"/>
    <property type="match status" value="1"/>
</dbReference>
<feature type="domain" description="LysM" evidence="2">
    <location>
        <begin position="103"/>
        <end position="152"/>
    </location>
</feature>
<dbReference type="OrthoDB" id="370541at2"/>
<evidence type="ECO:0000259" key="2">
    <source>
        <dbReference type="PROSITE" id="PS51782"/>
    </source>
</evidence>
<dbReference type="PROSITE" id="PS51782">
    <property type="entry name" value="LYSM"/>
    <property type="match status" value="1"/>
</dbReference>
<dbReference type="InterPro" id="IPR052196">
    <property type="entry name" value="Bact_Kbp"/>
</dbReference>
<dbReference type="PROSITE" id="PS50914">
    <property type="entry name" value="BON"/>
    <property type="match status" value="1"/>
</dbReference>
<proteinExistence type="predicted"/>
<dbReference type="STRING" id="416943.SAMN05445871_2102"/>
<accession>A0A1H7JUJ0</accession>
<organism evidence="3 4">
    <name type="scientific">Paraburkholderia caballeronis</name>
    <dbReference type="NCBI Taxonomy" id="416943"/>
    <lineage>
        <taxon>Bacteria</taxon>
        <taxon>Pseudomonadati</taxon>
        <taxon>Pseudomonadota</taxon>
        <taxon>Betaproteobacteria</taxon>
        <taxon>Burkholderiales</taxon>
        <taxon>Burkholderiaceae</taxon>
        <taxon>Paraburkholderia</taxon>
    </lineage>
</organism>
<dbReference type="SMART" id="SM00257">
    <property type="entry name" value="LysM"/>
    <property type="match status" value="1"/>
</dbReference>
<evidence type="ECO:0000313" key="4">
    <source>
        <dbReference type="Proteomes" id="UP000199120"/>
    </source>
</evidence>
<name>A0A1H7JUJ0_9BURK</name>
<dbReference type="Pfam" id="PF01476">
    <property type="entry name" value="LysM"/>
    <property type="match status" value="1"/>
</dbReference>
<dbReference type="InterPro" id="IPR018392">
    <property type="entry name" value="LysM"/>
</dbReference>